<dbReference type="EMBL" id="JBFOLK010000004">
    <property type="protein sequence ID" value="KAL2519224.1"/>
    <property type="molecule type" value="Genomic_DNA"/>
</dbReference>
<dbReference type="InterPro" id="IPR029058">
    <property type="entry name" value="AB_hydrolase_fold"/>
</dbReference>
<evidence type="ECO:0000256" key="4">
    <source>
        <dbReference type="ARBA" id="ARBA00022825"/>
    </source>
</evidence>
<reference evidence="10" key="1">
    <citation type="submission" date="2024-07" db="EMBL/GenBank/DDBJ databases">
        <title>Two chromosome-level genome assemblies of Korean endemic species Abeliophyllum distichum and Forsythia ovata (Oleaceae).</title>
        <authorList>
            <person name="Jang H."/>
        </authorList>
    </citation>
    <scope>NUCLEOTIDE SEQUENCE [LARGE SCALE GENOMIC DNA]</scope>
</reference>
<organism evidence="9 10">
    <name type="scientific">Abeliophyllum distichum</name>
    <dbReference type="NCBI Taxonomy" id="126358"/>
    <lineage>
        <taxon>Eukaryota</taxon>
        <taxon>Viridiplantae</taxon>
        <taxon>Streptophyta</taxon>
        <taxon>Embryophyta</taxon>
        <taxon>Tracheophyta</taxon>
        <taxon>Spermatophyta</taxon>
        <taxon>Magnoliopsida</taxon>
        <taxon>eudicotyledons</taxon>
        <taxon>Gunneridae</taxon>
        <taxon>Pentapetalae</taxon>
        <taxon>asterids</taxon>
        <taxon>lamiids</taxon>
        <taxon>Lamiales</taxon>
        <taxon>Oleaceae</taxon>
        <taxon>Forsythieae</taxon>
        <taxon>Abeliophyllum</taxon>
    </lineage>
</organism>
<evidence type="ECO:0000259" key="8">
    <source>
        <dbReference type="Pfam" id="PF02897"/>
    </source>
</evidence>
<name>A0ABD1U2J7_9LAMI</name>
<dbReference type="Pfam" id="PF02897">
    <property type="entry name" value="Peptidase_S9_N"/>
    <property type="match status" value="1"/>
</dbReference>
<dbReference type="PANTHER" id="PTHR11757:SF12">
    <property type="entry name" value="PROLYL ENDOPEPTIDASE"/>
    <property type="match status" value="1"/>
</dbReference>
<feature type="domain" description="Peptidase S9 prolyl oligopeptidase catalytic" evidence="7">
    <location>
        <begin position="583"/>
        <end position="793"/>
    </location>
</feature>
<sequence>MAAFGALHRFSRVSTKLTHSLLSCHLLSQQVSPAFFSSFCKNKYHYFPPPIQAPPAAKKVPFIATAHGITWQDPHHWMSNTNDPDFISYLHQENSYAEAFMQDTQALQSTLYDEMVSRMPTKISTPPERWGPWLYYQYIPEGKEYPVLCRKLSTGRKGWVNTIVNSFREKFGREQILLDWNDIAEQSGYVHVGTCRISPDHNFLAYTLDTTGDEQFLLQIKDLQSDLILPNSGVDGVVSLAWAQDGRTLFYTQCNENQRPYRVLRTKLGSNSVDDVTIFTENDSNFCVDITSTKDGKFVTVYVINGMDPKAGLQRFCERVSGVQYFLEHHCGLFYILTNAPLSDNKKFSGNGYYLARCRVEDVCSANLQNVIIPGDDIYVEDMDIFNGHLVLFLNKDDSPSICSIDLPIDTDCKKLLEINDLSPWFFPLPSKMCTIAPGSNHDFMNSVYRVVLSSPVMPDLIVDYDMSRKVFSIVQQEEVTDVLIHNNEYSSPNYNHSTDKFIDLSNENDGDAQDNEIRGWRDLSEKYLCEEKEIVSHDGVRIPLTILFSRNAYQKGQSPGLVHGYGAYAEVLDKSWCPDHLSLLDRGWLLAFADVRGGGGGSSPSWHKSGCGFNKLNSIYDFVSCGEYLINEGFVHRGKLGAVGISAGCLLVGAAINMHPELFRAAILKVPFLDVISTLLDPCLPLTTLDYEEFGNPQIQSYFEYILKYSPYDNIPQGVCCPSMLVSASFNDSRVGVWEAAKWVARIRDSACSSCSSSVILQTNMSGGHFREGGRFAQCLETAYEYAFLMKVVVNNENTKGTGRKEHHESSIG</sequence>
<dbReference type="InterPro" id="IPR001375">
    <property type="entry name" value="Peptidase_S9_cat"/>
</dbReference>
<evidence type="ECO:0000256" key="3">
    <source>
        <dbReference type="ARBA" id="ARBA00022801"/>
    </source>
</evidence>
<evidence type="ECO:0000259" key="7">
    <source>
        <dbReference type="Pfam" id="PF00326"/>
    </source>
</evidence>
<dbReference type="InterPro" id="IPR023302">
    <property type="entry name" value="Pept_S9A_N"/>
</dbReference>
<dbReference type="Proteomes" id="UP001604336">
    <property type="component" value="Unassembled WGS sequence"/>
</dbReference>
<comment type="similarity">
    <text evidence="1 6">Belongs to the peptidase S9A family.</text>
</comment>
<dbReference type="GO" id="GO:0004252">
    <property type="term" value="F:serine-type endopeptidase activity"/>
    <property type="evidence" value="ECO:0007669"/>
    <property type="project" value="UniProtKB-UniRule"/>
</dbReference>
<gene>
    <name evidence="9" type="ORF">Adt_15471</name>
</gene>
<dbReference type="PRINTS" id="PR00862">
    <property type="entry name" value="PROLIGOPTASE"/>
</dbReference>
<evidence type="ECO:0000256" key="6">
    <source>
        <dbReference type="RuleBase" id="RU368024"/>
    </source>
</evidence>
<evidence type="ECO:0000256" key="1">
    <source>
        <dbReference type="ARBA" id="ARBA00005228"/>
    </source>
</evidence>
<dbReference type="PANTHER" id="PTHR11757">
    <property type="entry name" value="PROTEASE FAMILY S9A OLIGOPEPTIDASE"/>
    <property type="match status" value="1"/>
</dbReference>
<dbReference type="GO" id="GO:0006508">
    <property type="term" value="P:proteolysis"/>
    <property type="evidence" value="ECO:0007669"/>
    <property type="project" value="UniProtKB-KW"/>
</dbReference>
<keyword evidence="2 6" id="KW-0645">Protease</keyword>
<accession>A0ABD1U2J7</accession>
<evidence type="ECO:0000313" key="9">
    <source>
        <dbReference type="EMBL" id="KAL2519224.1"/>
    </source>
</evidence>
<dbReference type="InterPro" id="IPR002470">
    <property type="entry name" value="Peptidase_S9A"/>
</dbReference>
<dbReference type="EC" id="3.4.21.-" evidence="6"/>
<comment type="function">
    <text evidence="5">Serine peptidase whose precise substrate specificity remains unclear. Does not cleave peptides after a arginine or lysine residue. Regulates trans-Golgi network morphology and sorting by regulating the membrane binding of the AP-1 complex. May play a role in the regulation of synaptic vesicle exocytosis.</text>
</comment>
<keyword evidence="10" id="KW-1185">Reference proteome</keyword>
<keyword evidence="4 6" id="KW-0720">Serine protease</keyword>
<dbReference type="SUPFAM" id="SSF53474">
    <property type="entry name" value="alpha/beta-Hydrolases"/>
    <property type="match status" value="1"/>
</dbReference>
<keyword evidence="3 6" id="KW-0378">Hydrolase</keyword>
<evidence type="ECO:0000256" key="5">
    <source>
        <dbReference type="ARBA" id="ARBA00045448"/>
    </source>
</evidence>
<evidence type="ECO:0000256" key="2">
    <source>
        <dbReference type="ARBA" id="ARBA00022670"/>
    </source>
</evidence>
<dbReference type="SUPFAM" id="SSF50993">
    <property type="entry name" value="Peptidase/esterase 'gauge' domain"/>
    <property type="match status" value="1"/>
</dbReference>
<dbReference type="AlphaFoldDB" id="A0ABD1U2J7"/>
<protein>
    <recommendedName>
        <fullName evidence="6">Prolyl endopeptidase</fullName>
        <ecNumber evidence="6">3.4.21.-</ecNumber>
    </recommendedName>
</protein>
<dbReference type="InterPro" id="IPR051543">
    <property type="entry name" value="Serine_Peptidase_S9A"/>
</dbReference>
<dbReference type="Pfam" id="PF00326">
    <property type="entry name" value="Peptidase_S9"/>
    <property type="match status" value="1"/>
</dbReference>
<dbReference type="Gene3D" id="2.130.10.120">
    <property type="entry name" value="Prolyl oligopeptidase, N-terminal domain"/>
    <property type="match status" value="1"/>
</dbReference>
<comment type="caution">
    <text evidence="9">The sequence shown here is derived from an EMBL/GenBank/DDBJ whole genome shotgun (WGS) entry which is preliminary data.</text>
</comment>
<feature type="domain" description="Peptidase S9A N-terminal" evidence="8">
    <location>
        <begin position="54"/>
        <end position="475"/>
    </location>
</feature>
<proteinExistence type="inferred from homology"/>
<evidence type="ECO:0000313" key="10">
    <source>
        <dbReference type="Proteomes" id="UP001604336"/>
    </source>
</evidence>
<dbReference type="Gene3D" id="3.40.50.1820">
    <property type="entry name" value="alpha/beta hydrolase"/>
    <property type="match status" value="1"/>
</dbReference>